<feature type="compositionally biased region" description="Polar residues" evidence="1">
    <location>
        <begin position="40"/>
        <end position="52"/>
    </location>
</feature>
<proteinExistence type="predicted"/>
<dbReference type="Pfam" id="PF24818">
    <property type="entry name" value="PH_TRF2_HOY1"/>
    <property type="match status" value="1"/>
</dbReference>
<name>A0A8S0UBF0_OLEEU</name>
<gene>
    <name evidence="3" type="ORF">OLEA9_A117475</name>
</gene>
<dbReference type="InterPro" id="IPR057939">
    <property type="entry name" value="TRF2_HOY1_PH"/>
</dbReference>
<organism evidence="3 4">
    <name type="scientific">Olea europaea subsp. europaea</name>
    <dbReference type="NCBI Taxonomy" id="158383"/>
    <lineage>
        <taxon>Eukaryota</taxon>
        <taxon>Viridiplantae</taxon>
        <taxon>Streptophyta</taxon>
        <taxon>Embryophyta</taxon>
        <taxon>Tracheophyta</taxon>
        <taxon>Spermatophyta</taxon>
        <taxon>Magnoliopsida</taxon>
        <taxon>eudicotyledons</taxon>
        <taxon>Gunneridae</taxon>
        <taxon>Pentapetalae</taxon>
        <taxon>asterids</taxon>
        <taxon>lamiids</taxon>
        <taxon>Lamiales</taxon>
        <taxon>Oleaceae</taxon>
        <taxon>Oleeae</taxon>
        <taxon>Olea</taxon>
    </lineage>
</organism>
<keyword evidence="4" id="KW-1185">Reference proteome</keyword>
<dbReference type="PANTHER" id="PTHR33494:SF27">
    <property type="entry name" value="ATP-DEPENDENT DNA HELICASE"/>
    <property type="match status" value="1"/>
</dbReference>
<dbReference type="Gramene" id="OE9A117475T1">
    <property type="protein sequence ID" value="OE9A117475C1"/>
    <property type="gene ID" value="OE9A117475"/>
</dbReference>
<evidence type="ECO:0000259" key="2">
    <source>
        <dbReference type="Pfam" id="PF24818"/>
    </source>
</evidence>
<sequence length="221" mass="24570">MVQLMKCFETIPFSGSNTSVMNMDKSSKGDYGRLIKRSRSSQNPSPSVVNQWSSEDHESSRPSSQCSPLHEPSPLGLRLNKTQSLLELIEKRLSEENSASLTAKSSKNLNSPIQNDARRTITSGANDKLKASNFPASLLRIGSWQLAQPPIFFIETNPQPRKRTIWKPTSDFPGEEASKNRQNPNPMTARHVPEETSSSSSGTILLIFNVNRTSPVKLIFK</sequence>
<evidence type="ECO:0000256" key="1">
    <source>
        <dbReference type="SAM" id="MobiDB-lite"/>
    </source>
</evidence>
<dbReference type="PANTHER" id="PTHR33494">
    <property type="entry name" value="OS02G0793800 PROTEIN"/>
    <property type="match status" value="1"/>
</dbReference>
<evidence type="ECO:0000313" key="4">
    <source>
        <dbReference type="Proteomes" id="UP000594638"/>
    </source>
</evidence>
<dbReference type="AlphaFoldDB" id="A0A8S0UBF0"/>
<reference evidence="3 4" key="1">
    <citation type="submission" date="2019-12" db="EMBL/GenBank/DDBJ databases">
        <authorList>
            <person name="Alioto T."/>
            <person name="Alioto T."/>
            <person name="Gomez Garrido J."/>
        </authorList>
    </citation>
    <scope>NUCLEOTIDE SEQUENCE [LARGE SCALE GENOMIC DNA]</scope>
</reference>
<feature type="region of interest" description="Disordered" evidence="1">
    <location>
        <begin position="97"/>
        <end position="117"/>
    </location>
</feature>
<feature type="domain" description="TRF2/HOY1 PH-like" evidence="2">
    <location>
        <begin position="146"/>
        <end position="182"/>
    </location>
</feature>
<comment type="caution">
    <text evidence="3">The sequence shown here is derived from an EMBL/GenBank/DDBJ whole genome shotgun (WGS) entry which is preliminary data.</text>
</comment>
<evidence type="ECO:0000313" key="3">
    <source>
        <dbReference type="EMBL" id="CAA3016863.1"/>
    </source>
</evidence>
<dbReference type="Proteomes" id="UP000594638">
    <property type="component" value="Unassembled WGS sequence"/>
</dbReference>
<dbReference type="EMBL" id="CACTIH010007651">
    <property type="protein sequence ID" value="CAA3016863.1"/>
    <property type="molecule type" value="Genomic_DNA"/>
</dbReference>
<feature type="region of interest" description="Disordered" evidence="1">
    <location>
        <begin position="36"/>
        <end position="77"/>
    </location>
</feature>
<protein>
    <recommendedName>
        <fullName evidence="2">TRF2/HOY1 PH-like domain-containing protein</fullName>
    </recommendedName>
</protein>
<accession>A0A8S0UBF0</accession>
<feature type="region of interest" description="Disordered" evidence="1">
    <location>
        <begin position="163"/>
        <end position="197"/>
    </location>
</feature>
<dbReference type="OrthoDB" id="1748764at2759"/>